<evidence type="ECO:0000256" key="3">
    <source>
        <dbReference type="ARBA" id="ARBA00022679"/>
    </source>
</evidence>
<comment type="similarity">
    <text evidence="1 6">Belongs to the protein prenyltransferase subunit alpha family.</text>
</comment>
<dbReference type="OMA" id="RKFPKCY"/>
<gene>
    <name evidence="7" type="ORF">TVAG_430990</name>
</gene>
<comment type="catalytic activity">
    <reaction evidence="5 6">
        <text>geranylgeranyl diphosphate + L-cysteinyl-[protein] = S-geranylgeranyl-L-cysteinyl-[protein] + diphosphate</text>
        <dbReference type="Rhea" id="RHEA:21240"/>
        <dbReference type="Rhea" id="RHEA-COMP:10131"/>
        <dbReference type="Rhea" id="RHEA-COMP:11537"/>
        <dbReference type="ChEBI" id="CHEBI:29950"/>
        <dbReference type="ChEBI" id="CHEBI:33019"/>
        <dbReference type="ChEBI" id="CHEBI:57533"/>
        <dbReference type="ChEBI" id="CHEBI:86021"/>
        <dbReference type="EC" id="2.5.1.60"/>
    </reaction>
</comment>
<dbReference type="VEuPathDB" id="TrichDB:TVAGG3_0587970"/>
<keyword evidence="8" id="KW-1185">Reference proteome</keyword>
<name>A2EZD7_TRIV3</name>
<dbReference type="STRING" id="5722.A2EZD7"/>
<evidence type="ECO:0000313" key="8">
    <source>
        <dbReference type="Proteomes" id="UP000001542"/>
    </source>
</evidence>
<keyword evidence="3 6" id="KW-0808">Transferase</keyword>
<sequence length="286" mass="34627">MHGRKKVPLDEAKKLEQKKAIAYIREEYEKVMDAQAHPEKINEVVESKTPILTRLDDFATCWNMRKKYFKEHATKEQLDIELEISENVIRSNPKSYWAFHHRRWCFEYMNITELDHEIQLCTLLLNADFRNFHAWRHRRWAVKRMGNKYEEELQNSYDFIQKDFSNYSAWHYRSQLPNLTDFKAELDIVQTCIYMDANDQSAWIYLRWLLNHEEIYNDAETLEQLESSIEELQEMEPNAKYVLLAQIWVLQKMKEVDQEKIAKITDKLVQLDPIRAPYYREITHTN</sequence>
<protein>
    <recommendedName>
        <fullName evidence="6">Geranylgeranyl transferase type-2 subunit alpha</fullName>
        <ecNumber evidence="6">2.5.1.60</ecNumber>
    </recommendedName>
    <alternativeName>
        <fullName evidence="6">Geranylgeranyl transferase type II subunit alpha</fullName>
    </alternativeName>
</protein>
<dbReference type="EMBL" id="DS113551">
    <property type="protein sequence ID" value="EAY01958.1"/>
    <property type="molecule type" value="Genomic_DNA"/>
</dbReference>
<keyword evidence="2 6" id="KW-0637">Prenyltransferase</keyword>
<dbReference type="GO" id="GO:0005968">
    <property type="term" value="C:Rab-protein geranylgeranyltransferase complex"/>
    <property type="evidence" value="ECO:0000318"/>
    <property type="project" value="GO_Central"/>
</dbReference>
<accession>A2EZD7</accession>
<evidence type="ECO:0000256" key="4">
    <source>
        <dbReference type="ARBA" id="ARBA00022737"/>
    </source>
</evidence>
<dbReference type="KEGG" id="tva:4759789"/>
<dbReference type="InterPro" id="IPR002088">
    <property type="entry name" value="Prenyl_trans_a"/>
</dbReference>
<dbReference type="Gene3D" id="1.25.40.120">
    <property type="entry name" value="Protein prenylyltransferase"/>
    <property type="match status" value="1"/>
</dbReference>
<dbReference type="SUPFAM" id="SSF48439">
    <property type="entry name" value="Protein prenylyltransferase"/>
    <property type="match status" value="1"/>
</dbReference>
<evidence type="ECO:0000256" key="1">
    <source>
        <dbReference type="ARBA" id="ARBA00006734"/>
    </source>
</evidence>
<dbReference type="InParanoid" id="A2EZD7"/>
<evidence type="ECO:0000256" key="6">
    <source>
        <dbReference type="RuleBase" id="RU367120"/>
    </source>
</evidence>
<dbReference type="Pfam" id="PF01239">
    <property type="entry name" value="PPTA"/>
    <property type="match status" value="4"/>
</dbReference>
<reference evidence="7" key="2">
    <citation type="journal article" date="2007" name="Science">
        <title>Draft genome sequence of the sexually transmitted pathogen Trichomonas vaginalis.</title>
        <authorList>
            <person name="Carlton J.M."/>
            <person name="Hirt R.P."/>
            <person name="Silva J.C."/>
            <person name="Delcher A.L."/>
            <person name="Schatz M."/>
            <person name="Zhao Q."/>
            <person name="Wortman J.R."/>
            <person name="Bidwell S.L."/>
            <person name="Alsmark U.C.M."/>
            <person name="Besteiro S."/>
            <person name="Sicheritz-Ponten T."/>
            <person name="Noel C.J."/>
            <person name="Dacks J.B."/>
            <person name="Foster P.G."/>
            <person name="Simillion C."/>
            <person name="Van de Peer Y."/>
            <person name="Miranda-Saavedra D."/>
            <person name="Barton G.J."/>
            <person name="Westrop G.D."/>
            <person name="Mueller S."/>
            <person name="Dessi D."/>
            <person name="Fiori P.L."/>
            <person name="Ren Q."/>
            <person name="Paulsen I."/>
            <person name="Zhang H."/>
            <person name="Bastida-Corcuera F.D."/>
            <person name="Simoes-Barbosa A."/>
            <person name="Brown M.T."/>
            <person name="Hayes R.D."/>
            <person name="Mukherjee M."/>
            <person name="Okumura C.Y."/>
            <person name="Schneider R."/>
            <person name="Smith A.J."/>
            <person name="Vanacova S."/>
            <person name="Villalvazo M."/>
            <person name="Haas B.J."/>
            <person name="Pertea M."/>
            <person name="Feldblyum T.V."/>
            <person name="Utterback T.R."/>
            <person name="Shu C.L."/>
            <person name="Osoegawa K."/>
            <person name="de Jong P.J."/>
            <person name="Hrdy I."/>
            <person name="Horvathova L."/>
            <person name="Zubacova Z."/>
            <person name="Dolezal P."/>
            <person name="Malik S.B."/>
            <person name="Logsdon J.M. Jr."/>
            <person name="Henze K."/>
            <person name="Gupta A."/>
            <person name="Wang C.C."/>
            <person name="Dunne R.L."/>
            <person name="Upcroft J.A."/>
            <person name="Upcroft P."/>
            <person name="White O."/>
            <person name="Salzberg S.L."/>
            <person name="Tang P."/>
            <person name="Chiu C.-H."/>
            <person name="Lee Y.-S."/>
            <person name="Embley T.M."/>
            <person name="Coombs G.H."/>
            <person name="Mottram J.C."/>
            <person name="Tachezy J."/>
            <person name="Fraser-Liggett C.M."/>
            <person name="Johnson P.J."/>
        </authorList>
    </citation>
    <scope>NUCLEOTIDE SEQUENCE [LARGE SCALE GENOMIC DNA]</scope>
    <source>
        <strain evidence="7">G3</strain>
    </source>
</reference>
<dbReference type="Proteomes" id="UP000001542">
    <property type="component" value="Unassembled WGS sequence"/>
</dbReference>
<keyword evidence="4" id="KW-0677">Repeat</keyword>
<dbReference type="RefSeq" id="XP_001314468.1">
    <property type="nucleotide sequence ID" value="XM_001314447.1"/>
</dbReference>
<dbReference type="VEuPathDB" id="TrichDB:TVAG_430990"/>
<dbReference type="AlphaFoldDB" id="A2EZD7"/>
<dbReference type="GO" id="GO:0004663">
    <property type="term" value="F:Rab geranylgeranyltransferase activity"/>
    <property type="evidence" value="ECO:0007669"/>
    <property type="project" value="UniProtKB-UniRule"/>
</dbReference>
<dbReference type="GO" id="GO:0006888">
    <property type="term" value="P:endoplasmic reticulum to Golgi vesicle-mediated transport"/>
    <property type="evidence" value="ECO:0000318"/>
    <property type="project" value="GO_Central"/>
</dbReference>
<dbReference type="EC" id="2.5.1.60" evidence="6"/>
<comment type="function">
    <text evidence="6">Catalyzes the transfer of a geranyl-geranyl moiety from geranyl-geranyl pyrophosphate to cysteines occuring in specific C-terminal amino acid sequences.</text>
</comment>
<dbReference type="GO" id="GO:0005737">
    <property type="term" value="C:cytoplasm"/>
    <property type="evidence" value="ECO:0000318"/>
    <property type="project" value="GO_Central"/>
</dbReference>
<dbReference type="PANTHER" id="PTHR11129">
    <property type="entry name" value="PROTEIN FARNESYLTRANSFERASE ALPHA SUBUNIT/RAB GERANYLGERANYL TRANSFERASE ALPHA SUBUNIT"/>
    <property type="match status" value="1"/>
</dbReference>
<dbReference type="GO" id="GO:0097354">
    <property type="term" value="P:prenylation"/>
    <property type="evidence" value="ECO:0007669"/>
    <property type="project" value="UniProtKB-UniRule"/>
</dbReference>
<evidence type="ECO:0000256" key="2">
    <source>
        <dbReference type="ARBA" id="ARBA00022602"/>
    </source>
</evidence>
<dbReference type="SMR" id="A2EZD7"/>
<organism evidence="7 8">
    <name type="scientific">Trichomonas vaginalis (strain ATCC PRA-98 / G3)</name>
    <dbReference type="NCBI Taxonomy" id="412133"/>
    <lineage>
        <taxon>Eukaryota</taxon>
        <taxon>Metamonada</taxon>
        <taxon>Parabasalia</taxon>
        <taxon>Trichomonadida</taxon>
        <taxon>Trichomonadidae</taxon>
        <taxon>Trichomonas</taxon>
    </lineage>
</organism>
<reference evidence="7" key="1">
    <citation type="submission" date="2006-10" db="EMBL/GenBank/DDBJ databases">
        <authorList>
            <person name="Amadeo P."/>
            <person name="Zhao Q."/>
            <person name="Wortman J."/>
            <person name="Fraser-Liggett C."/>
            <person name="Carlton J."/>
        </authorList>
    </citation>
    <scope>NUCLEOTIDE SEQUENCE</scope>
    <source>
        <strain evidence="7">G3</strain>
    </source>
</reference>
<dbReference type="PROSITE" id="PS51147">
    <property type="entry name" value="PFTA"/>
    <property type="match status" value="3"/>
</dbReference>
<evidence type="ECO:0000313" key="7">
    <source>
        <dbReference type="EMBL" id="EAY01958.1"/>
    </source>
</evidence>
<evidence type="ECO:0000256" key="5">
    <source>
        <dbReference type="ARBA" id="ARBA00047658"/>
    </source>
</evidence>
<dbReference type="eggNOG" id="KOG0529">
    <property type="taxonomic scope" value="Eukaryota"/>
</dbReference>
<dbReference type="PANTHER" id="PTHR11129:SF2">
    <property type="entry name" value="GERANYLGERANYL TRANSFERASE TYPE-2 SUBUNIT ALPHA"/>
    <property type="match status" value="1"/>
</dbReference>
<dbReference type="OrthoDB" id="1658at2759"/>
<proteinExistence type="inferred from homology"/>